<protein>
    <submittedName>
        <fullName evidence="6">Uncharacterized protein</fullName>
    </submittedName>
</protein>
<dbReference type="AlphaFoldDB" id="A0A1A9UGG0"/>
<keyword evidence="2" id="KW-0963">Cytoplasm</keyword>
<evidence type="ECO:0000256" key="3">
    <source>
        <dbReference type="ARBA" id="ARBA00022794"/>
    </source>
</evidence>
<dbReference type="PANTHER" id="PTHR12968:SF4">
    <property type="entry name" value="TECTONIC-LIKE COMPLEX MEMBER MKS1"/>
    <property type="match status" value="1"/>
</dbReference>
<reference evidence="6" key="1">
    <citation type="submission" date="2020-05" db="UniProtKB">
        <authorList>
            <consortium name="EnsemblMetazoa"/>
        </authorList>
    </citation>
    <scope>IDENTIFICATION</scope>
    <source>
        <strain evidence="6">TTRI</strain>
    </source>
</reference>
<evidence type="ECO:0000256" key="4">
    <source>
        <dbReference type="ARBA" id="ARBA00023212"/>
    </source>
</evidence>
<evidence type="ECO:0000256" key="1">
    <source>
        <dbReference type="ARBA" id="ARBA00004120"/>
    </source>
</evidence>
<organism evidence="6 7">
    <name type="scientific">Glossina austeni</name>
    <name type="common">Savannah tsetse fly</name>
    <dbReference type="NCBI Taxonomy" id="7395"/>
    <lineage>
        <taxon>Eukaryota</taxon>
        <taxon>Metazoa</taxon>
        <taxon>Ecdysozoa</taxon>
        <taxon>Arthropoda</taxon>
        <taxon>Hexapoda</taxon>
        <taxon>Insecta</taxon>
        <taxon>Pterygota</taxon>
        <taxon>Neoptera</taxon>
        <taxon>Endopterygota</taxon>
        <taxon>Diptera</taxon>
        <taxon>Brachycera</taxon>
        <taxon>Muscomorpha</taxon>
        <taxon>Hippoboscoidea</taxon>
        <taxon>Glossinidae</taxon>
        <taxon>Glossina</taxon>
    </lineage>
</organism>
<dbReference type="Proteomes" id="UP000078200">
    <property type="component" value="Unassembled WGS sequence"/>
</dbReference>
<dbReference type="GO" id="GO:0060271">
    <property type="term" value="P:cilium assembly"/>
    <property type="evidence" value="ECO:0007669"/>
    <property type="project" value="TreeGrafter"/>
</dbReference>
<dbReference type="GO" id="GO:0036038">
    <property type="term" value="C:MKS complex"/>
    <property type="evidence" value="ECO:0007669"/>
    <property type="project" value="TreeGrafter"/>
</dbReference>
<proteinExistence type="predicted"/>
<dbReference type="Pfam" id="PF07162">
    <property type="entry name" value="B9-C2"/>
    <property type="match status" value="1"/>
</dbReference>
<dbReference type="STRING" id="7395.A0A1A9UGG0"/>
<evidence type="ECO:0000313" key="6">
    <source>
        <dbReference type="EnsemblMetazoa" id="GAUT004015-PA"/>
    </source>
</evidence>
<dbReference type="PANTHER" id="PTHR12968">
    <property type="entry name" value="B9 DOMAIN-CONTAINING"/>
    <property type="match status" value="1"/>
</dbReference>
<dbReference type="EnsemblMetazoa" id="GAUT004015-RA">
    <property type="protein sequence ID" value="GAUT004015-PA"/>
    <property type="gene ID" value="GAUT004015"/>
</dbReference>
<keyword evidence="4" id="KW-0206">Cytoskeleton</keyword>
<accession>A0A1A9UGG0</accession>
<sequence>MFNKLSKSSGLYQIKDNIDLLQIKVHLRCMNSLLKLPSYGIKETKLEEFEQNWTFKNKGFQKSFENDIINVAIKWQQKLLSVEEVELYSSSDNCTTDIQKEYHQWLIEFKNNQKKDTRRQISRFKKNKKSECPKMAIGRNLVSMGNVIFTYVDKDDFRTKKNMTQQKDTWQEKPSEIMYIYAALNPDTMLAVLKWYDDLQLLHIYPNFTDYYFNAHYIEINTNYRNLYSYGIANASPEINYMNSIINCLTCIPELFHTKGQMLTNFSASPKTTQRYLLLFEILAISGTEYKRIHVRYHIKTPPNFLLEDGILDATTHSVLTSSSLNNSINIGFCWQMTLVCKSQYSHKHRLHIFFEVISTDSWDRERIEGYAYYAINLLQVHQECVTLKCMRPREGLFEAFSRYFIGGYRRFDFIKFFVNMSQDHNNEVHPNFHLRYSSQMQNTCQLSFKWQDIRQQNCELLQTCKARKDDMILDDIMIAYRKARKRLQTIMLKKLSFCHKPSDAYTMFKYQEEVKNLVRTKRPNGINETAATNGLTRNDFLLNI</sequence>
<evidence type="ECO:0000313" key="7">
    <source>
        <dbReference type="Proteomes" id="UP000078200"/>
    </source>
</evidence>
<evidence type="ECO:0000256" key="2">
    <source>
        <dbReference type="ARBA" id="ARBA00022490"/>
    </source>
</evidence>
<dbReference type="InterPro" id="IPR010796">
    <property type="entry name" value="C2_B9-type_dom"/>
</dbReference>
<keyword evidence="3" id="KW-0970">Cilium biogenesis/degradation</keyword>
<keyword evidence="7" id="KW-1185">Reference proteome</keyword>
<dbReference type="VEuPathDB" id="VectorBase:GAUT004015"/>
<comment type="subcellular location">
    <subcellularLocation>
        <location evidence="1">Cytoplasm</location>
        <location evidence="1">Cytoskeleton</location>
        <location evidence="1">Cilium basal body</location>
    </subcellularLocation>
</comment>
<name>A0A1A9UGG0_GLOAU</name>
<evidence type="ECO:0000256" key="5">
    <source>
        <dbReference type="ARBA" id="ARBA00023273"/>
    </source>
</evidence>
<keyword evidence="5" id="KW-0966">Cell projection</keyword>